<dbReference type="EMBL" id="JADWDJ010000002">
    <property type="protein sequence ID" value="KAG5284166.1"/>
    <property type="molecule type" value="Genomic_DNA"/>
</dbReference>
<organism evidence="1 2">
    <name type="scientific">Alosa alosa</name>
    <name type="common">allis shad</name>
    <dbReference type="NCBI Taxonomy" id="278164"/>
    <lineage>
        <taxon>Eukaryota</taxon>
        <taxon>Metazoa</taxon>
        <taxon>Chordata</taxon>
        <taxon>Craniata</taxon>
        <taxon>Vertebrata</taxon>
        <taxon>Euteleostomi</taxon>
        <taxon>Actinopterygii</taxon>
        <taxon>Neopterygii</taxon>
        <taxon>Teleostei</taxon>
        <taxon>Clupei</taxon>
        <taxon>Clupeiformes</taxon>
        <taxon>Clupeoidei</taxon>
        <taxon>Clupeidae</taxon>
        <taxon>Alosa</taxon>
    </lineage>
</organism>
<accession>A0AAV6HE66</accession>
<protein>
    <submittedName>
        <fullName evidence="1">Uncharacterized protein</fullName>
    </submittedName>
</protein>
<gene>
    <name evidence="1" type="ORF">AALO_G00023660</name>
</gene>
<reference evidence="1" key="1">
    <citation type="submission" date="2020-10" db="EMBL/GenBank/DDBJ databases">
        <title>Chromosome-scale genome assembly of the Allis shad, Alosa alosa.</title>
        <authorList>
            <person name="Margot Z."/>
            <person name="Christophe K."/>
            <person name="Cabau C."/>
            <person name="Louis A."/>
            <person name="Berthelot C."/>
            <person name="Parey E."/>
            <person name="Roest Crollius H."/>
            <person name="Montfort J."/>
            <person name="Robinson-Rechavi M."/>
            <person name="Bucao C."/>
            <person name="Bouchez O."/>
            <person name="Gislard M."/>
            <person name="Lluch J."/>
            <person name="Milhes M."/>
            <person name="Lampietro C."/>
            <person name="Lopez Roques C."/>
            <person name="Donnadieu C."/>
            <person name="Braasch I."/>
            <person name="Desvignes T."/>
            <person name="Postlethwait J."/>
            <person name="Bobe J."/>
            <person name="Guiguen Y."/>
        </authorList>
    </citation>
    <scope>NUCLEOTIDE SEQUENCE</scope>
    <source>
        <strain evidence="1">M-15738</strain>
        <tissue evidence="1">Blood</tissue>
    </source>
</reference>
<name>A0AAV6HE66_9TELE</name>
<keyword evidence="2" id="KW-1185">Reference proteome</keyword>
<dbReference type="AlphaFoldDB" id="A0AAV6HE66"/>
<evidence type="ECO:0000313" key="2">
    <source>
        <dbReference type="Proteomes" id="UP000823561"/>
    </source>
</evidence>
<comment type="caution">
    <text evidence="1">The sequence shown here is derived from an EMBL/GenBank/DDBJ whole genome shotgun (WGS) entry which is preliminary data.</text>
</comment>
<proteinExistence type="predicted"/>
<sequence>MKKTPSTRKEDANENIYQEMHGNLLRKTPTAENITLDPNSSHYDIPMRFLKKKKKHKETDCRV</sequence>
<dbReference type="Proteomes" id="UP000823561">
    <property type="component" value="Chromosome 2"/>
</dbReference>
<evidence type="ECO:0000313" key="1">
    <source>
        <dbReference type="EMBL" id="KAG5284166.1"/>
    </source>
</evidence>